<evidence type="ECO:0000313" key="7">
    <source>
        <dbReference type="EMBL" id="SFD13545.1"/>
    </source>
</evidence>
<proteinExistence type="predicted"/>
<dbReference type="InterPro" id="IPR002797">
    <property type="entry name" value="Polysacc_synth"/>
</dbReference>
<feature type="transmembrane region" description="Helical" evidence="6">
    <location>
        <begin position="330"/>
        <end position="349"/>
    </location>
</feature>
<sequence>MITAIRNRFVNFFINGHERTLTAKKNIAMSFLVKGGSILISLSLVPLTINYVTPAQYGIWLTISSIIGWLNFFDIGLGNGLRNNLAYSLATGKLDEAKSYISTTYVALALVSSLLFCLLFIINPFVNWHLVLNIPINELTNIQTITLIVIGCFCVQFVVQTITIVLTATHQSAKASLISLLSQFIVLIIIFTLSRHQTGSLLTLVTVLAGVPLFTLLVATLYLYRHSLSYIAPTLKKVDFKYAKGLLKTGGIFFAIQIGALVLFQTDNIIITQVLGPEHVTTFNIAYKLFSVITMGFTIIVTPLWSAFTDAYAKKDFEWINTCLQRMKKIWLGFTIATVCLLFLSPQIYASWIGTRITVPITLSVAMAVYVVAYTWQTMHVFLLNGTGKVRLQLILVTLSALLNIPLAIFLGKLYGLPGIISANTIFFIGMGITFSIQCSLITKQTATKIWDR</sequence>
<keyword evidence="3 6" id="KW-0812">Transmembrane</keyword>
<feature type="transmembrane region" description="Helical" evidence="6">
    <location>
        <begin position="245"/>
        <end position="265"/>
    </location>
</feature>
<name>A0A1I1PUT4_9BACT</name>
<feature type="transmembrane region" description="Helical" evidence="6">
    <location>
        <begin position="200"/>
        <end position="224"/>
    </location>
</feature>
<dbReference type="Pfam" id="PF01943">
    <property type="entry name" value="Polysacc_synt"/>
    <property type="match status" value="1"/>
</dbReference>
<organism evidence="7 8">
    <name type="scientific">Spirosoma endophyticum</name>
    <dbReference type="NCBI Taxonomy" id="662367"/>
    <lineage>
        <taxon>Bacteria</taxon>
        <taxon>Pseudomonadati</taxon>
        <taxon>Bacteroidota</taxon>
        <taxon>Cytophagia</taxon>
        <taxon>Cytophagales</taxon>
        <taxon>Cytophagaceae</taxon>
        <taxon>Spirosoma</taxon>
    </lineage>
</organism>
<dbReference type="InterPro" id="IPR050833">
    <property type="entry name" value="Poly_Biosynth_Transport"/>
</dbReference>
<evidence type="ECO:0000256" key="5">
    <source>
        <dbReference type="ARBA" id="ARBA00023136"/>
    </source>
</evidence>
<keyword evidence="5 6" id="KW-0472">Membrane</keyword>
<feature type="transmembrane region" description="Helical" evidence="6">
    <location>
        <begin position="285"/>
        <end position="309"/>
    </location>
</feature>
<dbReference type="AlphaFoldDB" id="A0A1I1PUT4"/>
<evidence type="ECO:0000256" key="3">
    <source>
        <dbReference type="ARBA" id="ARBA00022692"/>
    </source>
</evidence>
<accession>A0A1I1PUT4</accession>
<keyword evidence="4 6" id="KW-1133">Transmembrane helix</keyword>
<evidence type="ECO:0000313" key="8">
    <source>
        <dbReference type="Proteomes" id="UP000198598"/>
    </source>
</evidence>
<evidence type="ECO:0000256" key="6">
    <source>
        <dbReference type="SAM" id="Phobius"/>
    </source>
</evidence>
<reference evidence="7 8" key="1">
    <citation type="submission" date="2016-10" db="EMBL/GenBank/DDBJ databases">
        <authorList>
            <person name="de Groot N.N."/>
        </authorList>
    </citation>
    <scope>NUCLEOTIDE SEQUENCE [LARGE SCALE GENOMIC DNA]</scope>
    <source>
        <strain evidence="7 8">DSM 26130</strain>
    </source>
</reference>
<feature type="transmembrane region" description="Helical" evidence="6">
    <location>
        <begin position="142"/>
        <end position="168"/>
    </location>
</feature>
<feature type="transmembrane region" description="Helical" evidence="6">
    <location>
        <begin position="57"/>
        <end position="78"/>
    </location>
</feature>
<dbReference type="RefSeq" id="WP_093825967.1">
    <property type="nucleotide sequence ID" value="NZ_FOLQ01000003.1"/>
</dbReference>
<gene>
    <name evidence="7" type="ORF">SAMN05216167_103447</name>
</gene>
<evidence type="ECO:0000256" key="4">
    <source>
        <dbReference type="ARBA" id="ARBA00022989"/>
    </source>
</evidence>
<feature type="transmembrane region" description="Helical" evidence="6">
    <location>
        <begin position="175"/>
        <end position="194"/>
    </location>
</feature>
<dbReference type="PANTHER" id="PTHR30250:SF11">
    <property type="entry name" value="O-ANTIGEN TRANSPORTER-RELATED"/>
    <property type="match status" value="1"/>
</dbReference>
<comment type="subcellular location">
    <subcellularLocation>
        <location evidence="1">Cell membrane</location>
        <topology evidence="1">Multi-pass membrane protein</topology>
    </subcellularLocation>
</comment>
<keyword evidence="2" id="KW-1003">Cell membrane</keyword>
<feature type="transmembrane region" description="Helical" evidence="6">
    <location>
        <begin position="421"/>
        <end position="443"/>
    </location>
</feature>
<feature type="transmembrane region" description="Helical" evidence="6">
    <location>
        <begin position="361"/>
        <end position="382"/>
    </location>
</feature>
<evidence type="ECO:0000256" key="1">
    <source>
        <dbReference type="ARBA" id="ARBA00004651"/>
    </source>
</evidence>
<dbReference type="GO" id="GO:0005886">
    <property type="term" value="C:plasma membrane"/>
    <property type="evidence" value="ECO:0007669"/>
    <property type="project" value="UniProtKB-SubCell"/>
</dbReference>
<dbReference type="OrthoDB" id="512217at2"/>
<keyword evidence="8" id="KW-1185">Reference proteome</keyword>
<feature type="transmembrane region" description="Helical" evidence="6">
    <location>
        <begin position="394"/>
        <end position="415"/>
    </location>
</feature>
<dbReference type="Proteomes" id="UP000198598">
    <property type="component" value="Unassembled WGS sequence"/>
</dbReference>
<feature type="transmembrane region" description="Helical" evidence="6">
    <location>
        <begin position="31"/>
        <end position="51"/>
    </location>
</feature>
<dbReference type="PANTHER" id="PTHR30250">
    <property type="entry name" value="PST FAMILY PREDICTED COLANIC ACID TRANSPORTER"/>
    <property type="match status" value="1"/>
</dbReference>
<dbReference type="EMBL" id="FOLQ01000003">
    <property type="protein sequence ID" value="SFD13545.1"/>
    <property type="molecule type" value="Genomic_DNA"/>
</dbReference>
<evidence type="ECO:0000256" key="2">
    <source>
        <dbReference type="ARBA" id="ARBA00022475"/>
    </source>
</evidence>
<protein>
    <submittedName>
        <fullName evidence="7">Membrane protein involved in the export of O-antigen and teichoic acid</fullName>
    </submittedName>
</protein>
<feature type="transmembrane region" description="Helical" evidence="6">
    <location>
        <begin position="99"/>
        <end position="122"/>
    </location>
</feature>
<dbReference type="STRING" id="662367.SAMN05216167_103447"/>